<dbReference type="InterPro" id="IPR045760">
    <property type="entry name" value="DAP_DH_C"/>
</dbReference>
<feature type="domain" description="Dihydrodipicolinate reductase N-terminal" evidence="3">
    <location>
        <begin position="4"/>
        <end position="77"/>
    </location>
</feature>
<name>E7C662_9ACTN</name>
<dbReference type="AlphaFoldDB" id="E7C662"/>
<feature type="domain" description="2,4-diaminopentanoate dehydrogenase C-terminal" evidence="4">
    <location>
        <begin position="142"/>
        <end position="331"/>
    </location>
</feature>
<proteinExistence type="predicted"/>
<dbReference type="GO" id="GO:0009089">
    <property type="term" value="P:lysine biosynthetic process via diaminopimelate"/>
    <property type="evidence" value="ECO:0007669"/>
    <property type="project" value="InterPro"/>
</dbReference>
<evidence type="ECO:0000256" key="1">
    <source>
        <dbReference type="ARBA" id="ARBA00022857"/>
    </source>
</evidence>
<keyword evidence="1" id="KW-0521">NADP</keyword>
<dbReference type="Pfam" id="PF01113">
    <property type="entry name" value="DapB_N"/>
    <property type="match status" value="1"/>
</dbReference>
<dbReference type="GO" id="GO:0008839">
    <property type="term" value="F:4-hydroxy-tetrahydrodipicolinate reductase"/>
    <property type="evidence" value="ECO:0007669"/>
    <property type="project" value="InterPro"/>
</dbReference>
<sequence length="334" mass="35950">MGEIRLVLAGLGGVGKNMVRLAQTRHQVQIVGAYSRNESLLGHDLGELIQENPIGVEASTRDQALEAQADVLVIATTSFLAEVTDDIHAGIEAGLNVICTAEEMAFPWIVDRETAMSIHDHALREEVTVVGAGANPGYIYEVVGLALTGAAWDIESIGVQRVVDLSAFSSGVMRRLGIGYTEDTFADQVRNRAVYGHIGFGHTIHSFATRFGLEIERIEDSIEPILTEHSITSLAVEVAEGESAGLRQRTIGFVEGEPWFNAEFLGHVELDGLGLVPRDTYEISGAPNIRGVIEPGFNPQRTVTAALMNTLPHIVAARPGLISVTDLPIPSPWS</sequence>
<dbReference type="InterPro" id="IPR000846">
    <property type="entry name" value="DapB_N"/>
</dbReference>
<evidence type="ECO:0000259" key="3">
    <source>
        <dbReference type="Pfam" id="PF01113"/>
    </source>
</evidence>
<accession>E7C662</accession>
<dbReference type="Pfam" id="PF19328">
    <property type="entry name" value="DAP_DH_C"/>
    <property type="match status" value="1"/>
</dbReference>
<evidence type="ECO:0000259" key="4">
    <source>
        <dbReference type="Pfam" id="PF19328"/>
    </source>
</evidence>
<dbReference type="InterPro" id="IPR036291">
    <property type="entry name" value="NAD(P)-bd_dom_sf"/>
</dbReference>
<organism evidence="5">
    <name type="scientific">uncultured actinobacterium HF0500_35G12</name>
    <dbReference type="NCBI Taxonomy" id="723604"/>
    <lineage>
        <taxon>Bacteria</taxon>
        <taxon>Bacillati</taxon>
        <taxon>Actinomycetota</taxon>
        <taxon>Actinomycetes</taxon>
        <taxon>marine Actinobacteria clade</taxon>
        <taxon>environmental samples</taxon>
    </lineage>
</organism>
<evidence type="ECO:0000256" key="2">
    <source>
        <dbReference type="ARBA" id="ARBA00023002"/>
    </source>
</evidence>
<dbReference type="CDD" id="cd24146">
    <property type="entry name" value="nat-AmDH_N_like"/>
    <property type="match status" value="1"/>
</dbReference>
<dbReference type="SUPFAM" id="SSF51735">
    <property type="entry name" value="NAD(P)-binding Rossmann-fold domains"/>
    <property type="match status" value="1"/>
</dbReference>
<protein>
    <submittedName>
        <fullName evidence="5">Uncharacterized conserved protein related to dihydrodipicolinate reductase</fullName>
    </submittedName>
</protein>
<dbReference type="Gene3D" id="3.40.50.720">
    <property type="entry name" value="NAD(P)-binding Rossmann-like Domain"/>
    <property type="match status" value="1"/>
</dbReference>
<reference evidence="5" key="1">
    <citation type="submission" date="2010-01" db="EMBL/GenBank/DDBJ databases">
        <title>Genome fragments of uncultured bacteria from the North Pacific subtropical Gyre.</title>
        <authorList>
            <person name="Pham V.D."/>
            <person name="Delong E.F."/>
        </authorList>
    </citation>
    <scope>NUCLEOTIDE SEQUENCE</scope>
</reference>
<dbReference type="EMBL" id="GU568001">
    <property type="protein sequence ID" value="ADI22936.1"/>
    <property type="molecule type" value="Genomic_DNA"/>
</dbReference>
<keyword evidence="2" id="KW-0560">Oxidoreductase</keyword>
<evidence type="ECO:0000313" key="5">
    <source>
        <dbReference type="EMBL" id="ADI22936.1"/>
    </source>
</evidence>